<dbReference type="InterPro" id="IPR053943">
    <property type="entry name" value="RlmKL-like_Mtase_CS"/>
</dbReference>
<name>A0ABP8V851_9GAMM</name>
<comment type="catalytic activity">
    <reaction evidence="6">
        <text>guanosine(2445) in 23S rRNA + S-adenosyl-L-methionine = N(2)-methylguanosine(2445) in 23S rRNA + S-adenosyl-L-homocysteine + H(+)</text>
        <dbReference type="Rhea" id="RHEA:42740"/>
        <dbReference type="Rhea" id="RHEA-COMP:10215"/>
        <dbReference type="Rhea" id="RHEA-COMP:10216"/>
        <dbReference type="ChEBI" id="CHEBI:15378"/>
        <dbReference type="ChEBI" id="CHEBI:57856"/>
        <dbReference type="ChEBI" id="CHEBI:59789"/>
        <dbReference type="ChEBI" id="CHEBI:74269"/>
        <dbReference type="ChEBI" id="CHEBI:74481"/>
        <dbReference type="EC" id="2.1.1.173"/>
    </reaction>
</comment>
<comment type="subcellular location">
    <subcellularLocation>
        <location evidence="6">Cytoplasm</location>
    </subcellularLocation>
</comment>
<dbReference type="PROSITE" id="PS00092">
    <property type="entry name" value="N6_MTASE"/>
    <property type="match status" value="1"/>
</dbReference>
<dbReference type="EC" id="2.1.1.173" evidence="6"/>
<dbReference type="RefSeq" id="WP_345198994.1">
    <property type="nucleotide sequence ID" value="NZ_BAABFL010000475.1"/>
</dbReference>
<keyword evidence="10" id="KW-1185">Reference proteome</keyword>
<evidence type="ECO:0000256" key="3">
    <source>
        <dbReference type="ARBA" id="ARBA00022603"/>
    </source>
</evidence>
<evidence type="ECO:0000256" key="4">
    <source>
        <dbReference type="ARBA" id="ARBA00022679"/>
    </source>
</evidence>
<dbReference type="Gene3D" id="3.30.750.80">
    <property type="entry name" value="RNA methyltransferase domain (HRMD) like"/>
    <property type="match status" value="1"/>
</dbReference>
<dbReference type="Gene3D" id="3.30.2130.30">
    <property type="match status" value="1"/>
</dbReference>
<dbReference type="InterPro" id="IPR000241">
    <property type="entry name" value="RlmKL-like_Mtase"/>
</dbReference>
<dbReference type="HAMAP" id="MF_01858">
    <property type="entry name" value="23SrRNA_methyltr_KL"/>
    <property type="match status" value="1"/>
</dbReference>
<keyword evidence="3 6" id="KW-0489">Methyltransferase</keyword>
<evidence type="ECO:0000259" key="8">
    <source>
        <dbReference type="PROSITE" id="PS51165"/>
    </source>
</evidence>
<comment type="similarity">
    <text evidence="6">Belongs to the methyltransferase superfamily. RlmKL family.</text>
</comment>
<comment type="caution">
    <text evidence="9">The sequence shown here is derived from an EMBL/GenBank/DDBJ whole genome shotgun (WGS) entry which is preliminary data.</text>
</comment>
<keyword evidence="2 6" id="KW-0698">rRNA processing</keyword>
<dbReference type="InterPro" id="IPR054170">
    <property type="entry name" value="RlmL_1st"/>
</dbReference>
<dbReference type="PANTHER" id="PTHR47313:SF1">
    <property type="entry name" value="RIBOSOMAL RNA LARGE SUBUNIT METHYLTRANSFERASE K_L"/>
    <property type="match status" value="1"/>
</dbReference>
<evidence type="ECO:0000256" key="1">
    <source>
        <dbReference type="ARBA" id="ARBA00022490"/>
    </source>
</evidence>
<dbReference type="SMART" id="SM00981">
    <property type="entry name" value="THUMP"/>
    <property type="match status" value="1"/>
</dbReference>
<dbReference type="PROSITE" id="PS51165">
    <property type="entry name" value="THUMP"/>
    <property type="match status" value="1"/>
</dbReference>
<dbReference type="PIRSF" id="PIRSF037618">
    <property type="entry name" value="RNA_Mtase_bacteria_prd"/>
    <property type="match status" value="1"/>
</dbReference>
<keyword evidence="7" id="KW-0694">RNA-binding</keyword>
<dbReference type="Pfam" id="PF02926">
    <property type="entry name" value="THUMP"/>
    <property type="match status" value="1"/>
</dbReference>
<evidence type="ECO:0000256" key="2">
    <source>
        <dbReference type="ARBA" id="ARBA00022552"/>
    </source>
</evidence>
<comment type="function">
    <text evidence="6">Specifically methylates the guanine in position 2445 (m2G2445) and the guanine in position 2069 (m7G2069) of 23S rRNA.</text>
</comment>
<dbReference type="InterPro" id="IPR004114">
    <property type="entry name" value="THUMP_dom"/>
</dbReference>
<evidence type="ECO:0000313" key="10">
    <source>
        <dbReference type="Proteomes" id="UP001500604"/>
    </source>
</evidence>
<organism evidence="9 10">
    <name type="scientific">Kistimonas scapharcae</name>
    <dbReference type="NCBI Taxonomy" id="1036133"/>
    <lineage>
        <taxon>Bacteria</taxon>
        <taxon>Pseudomonadati</taxon>
        <taxon>Pseudomonadota</taxon>
        <taxon>Gammaproteobacteria</taxon>
        <taxon>Oceanospirillales</taxon>
        <taxon>Endozoicomonadaceae</taxon>
        <taxon>Kistimonas</taxon>
    </lineage>
</organism>
<evidence type="ECO:0000256" key="6">
    <source>
        <dbReference type="HAMAP-Rule" id="MF_01858"/>
    </source>
</evidence>
<dbReference type="SUPFAM" id="SSF53335">
    <property type="entry name" value="S-adenosyl-L-methionine-dependent methyltransferases"/>
    <property type="match status" value="2"/>
</dbReference>
<proteinExistence type="inferred from homology"/>
<dbReference type="Pfam" id="PF22020">
    <property type="entry name" value="RlmL_1st"/>
    <property type="match status" value="1"/>
</dbReference>
<dbReference type="Gene3D" id="3.40.50.150">
    <property type="entry name" value="Vaccinia Virus protein VP39"/>
    <property type="match status" value="2"/>
</dbReference>
<dbReference type="InterPro" id="IPR029063">
    <property type="entry name" value="SAM-dependent_MTases_sf"/>
</dbReference>
<protein>
    <recommendedName>
        <fullName evidence="6">Ribosomal RNA large subunit methyltransferase K/L</fullName>
    </recommendedName>
    <domain>
        <recommendedName>
            <fullName evidence="6">23S rRNA m2G2445 methyltransferase</fullName>
            <ecNumber evidence="6">2.1.1.173</ecNumber>
        </recommendedName>
        <alternativeName>
            <fullName evidence="6">rRNA (guanine-N(2)-)-methyltransferase RlmL</fullName>
        </alternativeName>
    </domain>
    <domain>
        <recommendedName>
            <fullName evidence="6">23S rRNA m7G2069 methyltransferase</fullName>
            <ecNumber evidence="6">2.1.1.264</ecNumber>
        </recommendedName>
        <alternativeName>
            <fullName evidence="6">rRNA (guanine-N(7)-)-methyltransferase RlmK</fullName>
        </alternativeName>
    </domain>
</protein>
<gene>
    <name evidence="9" type="primary">rlmKL</name>
    <name evidence="6" type="synonym">rlmL</name>
    <name evidence="9" type="ORF">GCM10023116_47120</name>
</gene>
<dbReference type="Proteomes" id="UP001500604">
    <property type="component" value="Unassembled WGS sequence"/>
</dbReference>
<evidence type="ECO:0000256" key="7">
    <source>
        <dbReference type="PROSITE-ProRule" id="PRU00529"/>
    </source>
</evidence>
<accession>A0ABP8V851</accession>
<keyword evidence="1 6" id="KW-0963">Cytoplasm</keyword>
<dbReference type="Pfam" id="PF01170">
    <property type="entry name" value="UPF0020"/>
    <property type="match status" value="1"/>
</dbReference>
<reference evidence="10" key="1">
    <citation type="journal article" date="2019" name="Int. J. Syst. Evol. Microbiol.">
        <title>The Global Catalogue of Microorganisms (GCM) 10K type strain sequencing project: providing services to taxonomists for standard genome sequencing and annotation.</title>
        <authorList>
            <consortium name="The Broad Institute Genomics Platform"/>
            <consortium name="The Broad Institute Genome Sequencing Center for Infectious Disease"/>
            <person name="Wu L."/>
            <person name="Ma J."/>
        </authorList>
    </citation>
    <scope>NUCLEOTIDE SEQUENCE [LARGE SCALE GENOMIC DNA]</scope>
    <source>
        <strain evidence="10">JCM 17805</strain>
    </source>
</reference>
<evidence type="ECO:0000313" key="9">
    <source>
        <dbReference type="EMBL" id="GAA4652428.1"/>
    </source>
</evidence>
<keyword evidence="5 6" id="KW-0949">S-adenosyl-L-methionine</keyword>
<dbReference type="CDD" id="cd02440">
    <property type="entry name" value="AdoMet_MTases"/>
    <property type="match status" value="1"/>
</dbReference>
<dbReference type="EMBL" id="BAABFL010000475">
    <property type="protein sequence ID" value="GAA4652428.1"/>
    <property type="molecule type" value="Genomic_DNA"/>
</dbReference>
<feature type="domain" description="THUMP" evidence="8">
    <location>
        <begin position="46"/>
        <end position="157"/>
    </location>
</feature>
<dbReference type="InterPro" id="IPR002052">
    <property type="entry name" value="DNA_methylase_N6_adenine_CS"/>
</dbReference>
<dbReference type="InterPro" id="IPR017244">
    <property type="entry name" value="23SrRNA_methyltr_KL"/>
</dbReference>
<dbReference type="NCBIfam" id="NF008748">
    <property type="entry name" value="PRK11783.1"/>
    <property type="match status" value="1"/>
</dbReference>
<keyword evidence="4 6" id="KW-0808">Transferase</keyword>
<dbReference type="PANTHER" id="PTHR47313">
    <property type="entry name" value="RIBOSOMAL RNA LARGE SUBUNIT METHYLTRANSFERASE K/L"/>
    <property type="match status" value="1"/>
</dbReference>
<dbReference type="Pfam" id="PF10672">
    <property type="entry name" value="Methyltrans_SAM"/>
    <property type="match status" value="1"/>
</dbReference>
<dbReference type="PROSITE" id="PS01261">
    <property type="entry name" value="UPF0020"/>
    <property type="match status" value="1"/>
</dbReference>
<dbReference type="CDD" id="cd11715">
    <property type="entry name" value="THUMP_AdoMetMT"/>
    <property type="match status" value="1"/>
</dbReference>
<sequence>MSTSPEFFASCPKGIESLLAEELAGFGADSVRETVAGCYFSGALAVAYQACLWSRLANRILLMVAHFPAGDRDVIYAGIQTVDWDDHIDPGKTLAVTFTGSSPEIRNTHFGALLVKDAVVDQLIARTGKRPSIATKSPDLRIHVRLHKGKVQVGIDLSGDSLHMRGYRQDVGKAPLKENLASAILYRAGWRELAREGASLVDPMCGSGTFLLEGAMIAADIAPGLLRARFGFDRWPGHIPSVWRDAMGDARERRQAGLDNMKNVFLGYEADQWIVRQGLANAQRAGLSKRIRIEQAELANLHQVDCPEGLVVVNPPYGERLGDEASLVYLYQNLGEKFRTTFKGWQGAVFTGNPGLGRCMGIRSRKQYTLYNGALECKLLMFANEEQWFAGYDARDKETANKTSVQSAPLTAGATMFANRLRKNLKQMSKWAKRQDIQCYRLYDADMPEYAVAIDLYGDKVHVQEYKAPASIDEAKATERLQDVMSALPEVLSISPKDIALKSRAKQSGKKQYERQADKNEFFEVKEGSGRFLVNLHDYLDTGLFLDHRPLRLRIAREAAEKRFLNLFCYTGATTVHAALGGARSTTSVDLSKTYLDWARKNLSLNGFSDRHQLEQADCMRWLTDAKGQYDLIYIDPPTFSNSKRMTDVFDVQRDHVELLRLAMKRLAHGGTLYFSNNYRRFKLDESLMDEFEVKDITGETLDKDFERNRRIHQCWKIQHRL</sequence>
<comment type="catalytic activity">
    <reaction evidence="6">
        <text>guanosine(2069) in 23S rRNA + S-adenosyl-L-methionine = N(2)-methylguanosine(2069) in 23S rRNA + S-adenosyl-L-homocysteine + H(+)</text>
        <dbReference type="Rhea" id="RHEA:43772"/>
        <dbReference type="Rhea" id="RHEA-COMP:10688"/>
        <dbReference type="Rhea" id="RHEA-COMP:10689"/>
        <dbReference type="ChEBI" id="CHEBI:15378"/>
        <dbReference type="ChEBI" id="CHEBI:57856"/>
        <dbReference type="ChEBI" id="CHEBI:59789"/>
        <dbReference type="ChEBI" id="CHEBI:74269"/>
        <dbReference type="ChEBI" id="CHEBI:74481"/>
        <dbReference type="EC" id="2.1.1.264"/>
    </reaction>
</comment>
<dbReference type="InterPro" id="IPR019614">
    <property type="entry name" value="SAM-dep_methyl-trfase"/>
</dbReference>
<dbReference type="EC" id="2.1.1.264" evidence="6"/>
<evidence type="ECO:0000256" key="5">
    <source>
        <dbReference type="ARBA" id="ARBA00022691"/>
    </source>
</evidence>